<reference evidence="2 3" key="1">
    <citation type="journal article" date="2019" name="Int. J. Syst. Evol. Microbiol.">
        <title>The Global Catalogue of Microorganisms (GCM) 10K type strain sequencing project: providing services to taxonomists for standard genome sequencing and annotation.</title>
        <authorList>
            <consortium name="The Broad Institute Genomics Platform"/>
            <consortium name="The Broad Institute Genome Sequencing Center for Infectious Disease"/>
            <person name="Wu L."/>
            <person name="Ma J."/>
        </authorList>
    </citation>
    <scope>NUCLEOTIDE SEQUENCE [LARGE SCALE GENOMIC DNA]</scope>
    <source>
        <strain evidence="2 3">JCM 19585</strain>
    </source>
</reference>
<protein>
    <submittedName>
        <fullName evidence="2">HicB family protein</fullName>
    </submittedName>
</protein>
<dbReference type="Gene3D" id="3.30.160.250">
    <property type="match status" value="1"/>
</dbReference>
<dbReference type="InterPro" id="IPR055811">
    <property type="entry name" value="DUF7387"/>
</dbReference>
<proteinExistence type="predicted"/>
<feature type="region of interest" description="Disordered" evidence="1">
    <location>
        <begin position="57"/>
        <end position="89"/>
    </location>
</feature>
<name>A0A830F5P5_9EURY</name>
<dbReference type="Proteomes" id="UP000628840">
    <property type="component" value="Unassembled WGS sequence"/>
</dbReference>
<dbReference type="InterPro" id="IPR035069">
    <property type="entry name" value="TTHA1013/TTHA0281-like"/>
</dbReference>
<dbReference type="RefSeq" id="WP_188884181.1">
    <property type="nucleotide sequence ID" value="NZ_BMPF01000005.1"/>
</dbReference>
<dbReference type="Pfam" id="PF24113">
    <property type="entry name" value="DUF7387"/>
    <property type="match status" value="1"/>
</dbReference>
<feature type="compositionally biased region" description="Acidic residues" evidence="1">
    <location>
        <begin position="80"/>
        <end position="89"/>
    </location>
</feature>
<gene>
    <name evidence="2" type="ORF">GCM10009037_26670</name>
</gene>
<organism evidence="2 3">
    <name type="scientific">Halarchaeum grantii</name>
    <dbReference type="NCBI Taxonomy" id="1193105"/>
    <lineage>
        <taxon>Archaea</taxon>
        <taxon>Methanobacteriati</taxon>
        <taxon>Methanobacteriota</taxon>
        <taxon>Stenosarchaea group</taxon>
        <taxon>Halobacteria</taxon>
        <taxon>Halobacteriales</taxon>
        <taxon>Halobacteriaceae</taxon>
    </lineage>
</organism>
<keyword evidence="3" id="KW-1185">Reference proteome</keyword>
<comment type="caution">
    <text evidence="2">The sequence shown here is derived from an EMBL/GenBank/DDBJ whole genome shotgun (WGS) entry which is preliminary data.</text>
</comment>
<evidence type="ECO:0000313" key="2">
    <source>
        <dbReference type="EMBL" id="GGL41720.1"/>
    </source>
</evidence>
<dbReference type="SUPFAM" id="SSF143100">
    <property type="entry name" value="TTHA1013/TTHA0281-like"/>
    <property type="match status" value="1"/>
</dbReference>
<dbReference type="EMBL" id="BMPF01000005">
    <property type="protein sequence ID" value="GGL41720.1"/>
    <property type="molecule type" value="Genomic_DNA"/>
</dbReference>
<evidence type="ECO:0000256" key="1">
    <source>
        <dbReference type="SAM" id="MobiDB-lite"/>
    </source>
</evidence>
<accession>A0A830F5P5</accession>
<dbReference type="AlphaFoldDB" id="A0A830F5P5"/>
<sequence>MASSSSNESTHTGEIRLWREDDWWIATDVETGVTTQGESRADALDNLDEAVALHKGEIGHEPTEEELRELGIDPAANATGEDEPPDVLK</sequence>
<evidence type="ECO:0000313" key="3">
    <source>
        <dbReference type="Proteomes" id="UP000628840"/>
    </source>
</evidence>
<dbReference type="OrthoDB" id="201961at2157"/>